<sequence>MMAMVSELSMNQANTIKLGQDVKAKETLLEQCYARMERGQPPSDEIEDEWLNGLKKEINRIQAVRERKKDEETMEQYQIVGGITTTAEPRPNAYIPDDGNDLPLPRPYGASAPFKPTEPGSNMRHIRKPVIKPIEI</sequence>
<name>A0A7M5XH39_9CNID</name>
<dbReference type="Proteomes" id="UP000594262">
    <property type="component" value="Unplaced"/>
</dbReference>
<evidence type="ECO:0000313" key="3">
    <source>
        <dbReference type="EnsemblMetazoa" id="CLYHEMP023430.1"/>
    </source>
</evidence>
<evidence type="ECO:0000313" key="4">
    <source>
        <dbReference type="Proteomes" id="UP000594262"/>
    </source>
</evidence>
<proteinExistence type="predicted"/>
<dbReference type="EnsemblMetazoa" id="CLYHEMT023430.1">
    <property type="protein sequence ID" value="CLYHEMP023430.1"/>
    <property type="gene ID" value="CLYHEMG023430"/>
</dbReference>
<organism evidence="3 4">
    <name type="scientific">Clytia hemisphaerica</name>
    <dbReference type="NCBI Taxonomy" id="252671"/>
    <lineage>
        <taxon>Eukaryota</taxon>
        <taxon>Metazoa</taxon>
        <taxon>Cnidaria</taxon>
        <taxon>Hydrozoa</taxon>
        <taxon>Hydroidolina</taxon>
        <taxon>Leptothecata</taxon>
        <taxon>Obeliida</taxon>
        <taxon>Clytiidae</taxon>
        <taxon>Clytia</taxon>
    </lineage>
</organism>
<dbReference type="PANTHER" id="PTHR32083:SF34">
    <property type="entry name" value="COILED-COIL DOMAIN-CONTAINING PROTEIN 146"/>
    <property type="match status" value="1"/>
</dbReference>
<dbReference type="GO" id="GO:0005856">
    <property type="term" value="C:cytoskeleton"/>
    <property type="evidence" value="ECO:0007669"/>
    <property type="project" value="TreeGrafter"/>
</dbReference>
<dbReference type="AlphaFoldDB" id="A0A7M5XH39"/>
<dbReference type="OrthoDB" id="10262929at2759"/>
<keyword evidence="4" id="KW-1185">Reference proteome</keyword>
<dbReference type="PANTHER" id="PTHR32083">
    <property type="entry name" value="CILIA AND FLAGELLA-ASSOCIATED PROTEIN 58-RELATED"/>
    <property type="match status" value="1"/>
</dbReference>
<evidence type="ECO:0000256" key="1">
    <source>
        <dbReference type="ARBA" id="ARBA00023054"/>
    </source>
</evidence>
<feature type="region of interest" description="Disordered" evidence="2">
    <location>
        <begin position="83"/>
        <end position="136"/>
    </location>
</feature>
<protein>
    <submittedName>
        <fullName evidence="3">Uncharacterized protein</fullName>
    </submittedName>
</protein>
<accession>A0A7M5XH39</accession>
<keyword evidence="1" id="KW-0175">Coiled coil</keyword>
<evidence type="ECO:0000256" key="2">
    <source>
        <dbReference type="SAM" id="MobiDB-lite"/>
    </source>
</evidence>
<reference evidence="3" key="1">
    <citation type="submission" date="2021-01" db="UniProtKB">
        <authorList>
            <consortium name="EnsemblMetazoa"/>
        </authorList>
    </citation>
    <scope>IDENTIFICATION</scope>
</reference>